<name>A0AAV7LI29_PLEWA</name>
<proteinExistence type="predicted"/>
<evidence type="ECO:0000259" key="7">
    <source>
        <dbReference type="Pfam" id="PF18697"/>
    </source>
</evidence>
<gene>
    <name evidence="8" type="ORF">NDU88_003261</name>
</gene>
<dbReference type="Pfam" id="PF18697">
    <property type="entry name" value="MLVIN_C"/>
    <property type="match status" value="1"/>
</dbReference>
<dbReference type="GO" id="GO:0016779">
    <property type="term" value="F:nucleotidyltransferase activity"/>
    <property type="evidence" value="ECO:0007669"/>
    <property type="project" value="UniProtKB-KW"/>
</dbReference>
<evidence type="ECO:0000256" key="1">
    <source>
        <dbReference type="ARBA" id="ARBA00022679"/>
    </source>
</evidence>
<dbReference type="EMBL" id="JANPWB010000015">
    <property type="protein sequence ID" value="KAJ1090124.1"/>
    <property type="molecule type" value="Genomic_DNA"/>
</dbReference>
<keyword evidence="1" id="KW-0808">Transferase</keyword>
<sequence length="139" mass="15196">MTCLEPHWRGPYQVVLTTTTAVKCAGLPNWIHASHTKRVVCVQEHEEVLLRAPTTAKQVAVPESEKEPEEAELEQEIVEDGPITPVRDVSEELQEGAEESISTDTAGEPSSAEVLPEADGAEKETVQVPDQEGERVETV</sequence>
<dbReference type="Gene3D" id="2.30.30.850">
    <property type="match status" value="1"/>
</dbReference>
<keyword evidence="4" id="KW-0255">Endonuclease</keyword>
<evidence type="ECO:0000313" key="8">
    <source>
        <dbReference type="EMBL" id="KAJ1090124.1"/>
    </source>
</evidence>
<dbReference type="GO" id="GO:0004519">
    <property type="term" value="F:endonuclease activity"/>
    <property type="evidence" value="ECO:0007669"/>
    <property type="project" value="UniProtKB-KW"/>
</dbReference>
<dbReference type="InterPro" id="IPR040643">
    <property type="entry name" value="MLVIN_C"/>
</dbReference>
<keyword evidence="9" id="KW-1185">Reference proteome</keyword>
<evidence type="ECO:0000256" key="3">
    <source>
        <dbReference type="ARBA" id="ARBA00022722"/>
    </source>
</evidence>
<accession>A0AAV7LI29</accession>
<keyword evidence="5" id="KW-0378">Hydrolase</keyword>
<feature type="compositionally biased region" description="Acidic residues" evidence="6">
    <location>
        <begin position="66"/>
        <end position="79"/>
    </location>
</feature>
<dbReference type="GO" id="GO:0016787">
    <property type="term" value="F:hydrolase activity"/>
    <property type="evidence" value="ECO:0007669"/>
    <property type="project" value="UniProtKB-KW"/>
</dbReference>
<comment type="caution">
    <text evidence="8">The sequence shown here is derived from an EMBL/GenBank/DDBJ whole genome shotgun (WGS) entry which is preliminary data.</text>
</comment>
<organism evidence="8 9">
    <name type="scientific">Pleurodeles waltl</name>
    <name type="common">Iberian ribbed newt</name>
    <dbReference type="NCBI Taxonomy" id="8319"/>
    <lineage>
        <taxon>Eukaryota</taxon>
        <taxon>Metazoa</taxon>
        <taxon>Chordata</taxon>
        <taxon>Craniata</taxon>
        <taxon>Vertebrata</taxon>
        <taxon>Euteleostomi</taxon>
        <taxon>Amphibia</taxon>
        <taxon>Batrachia</taxon>
        <taxon>Caudata</taxon>
        <taxon>Salamandroidea</taxon>
        <taxon>Salamandridae</taxon>
        <taxon>Pleurodelinae</taxon>
        <taxon>Pleurodeles</taxon>
    </lineage>
</organism>
<evidence type="ECO:0000313" key="9">
    <source>
        <dbReference type="Proteomes" id="UP001066276"/>
    </source>
</evidence>
<evidence type="ECO:0000256" key="6">
    <source>
        <dbReference type="SAM" id="MobiDB-lite"/>
    </source>
</evidence>
<keyword evidence="3" id="KW-0540">Nuclease</keyword>
<evidence type="ECO:0000256" key="5">
    <source>
        <dbReference type="ARBA" id="ARBA00022801"/>
    </source>
</evidence>
<keyword evidence="2" id="KW-0548">Nucleotidyltransferase</keyword>
<dbReference type="AlphaFoldDB" id="A0AAV7LI29"/>
<evidence type="ECO:0000256" key="4">
    <source>
        <dbReference type="ARBA" id="ARBA00022759"/>
    </source>
</evidence>
<protein>
    <recommendedName>
        <fullName evidence="7">Murine leukemia virus integrase C-terminal domain-containing protein</fullName>
    </recommendedName>
</protein>
<reference evidence="8" key="1">
    <citation type="journal article" date="2022" name="bioRxiv">
        <title>Sequencing and chromosome-scale assembly of the giantPleurodeles waltlgenome.</title>
        <authorList>
            <person name="Brown T."/>
            <person name="Elewa A."/>
            <person name="Iarovenko S."/>
            <person name="Subramanian E."/>
            <person name="Araus A.J."/>
            <person name="Petzold A."/>
            <person name="Susuki M."/>
            <person name="Suzuki K.-i.T."/>
            <person name="Hayashi T."/>
            <person name="Toyoda A."/>
            <person name="Oliveira C."/>
            <person name="Osipova E."/>
            <person name="Leigh N.D."/>
            <person name="Simon A."/>
            <person name="Yun M.H."/>
        </authorList>
    </citation>
    <scope>NUCLEOTIDE SEQUENCE</scope>
    <source>
        <strain evidence="8">20211129_DDA</strain>
        <tissue evidence="8">Liver</tissue>
    </source>
</reference>
<evidence type="ECO:0000256" key="2">
    <source>
        <dbReference type="ARBA" id="ARBA00022695"/>
    </source>
</evidence>
<feature type="region of interest" description="Disordered" evidence="6">
    <location>
        <begin position="55"/>
        <end position="139"/>
    </location>
</feature>
<feature type="domain" description="Murine leukemia virus integrase C-terminal" evidence="7">
    <location>
        <begin position="4"/>
        <end position="39"/>
    </location>
</feature>
<dbReference type="Proteomes" id="UP001066276">
    <property type="component" value="Chromosome 11"/>
</dbReference>